<dbReference type="GO" id="GO:0043952">
    <property type="term" value="P:protein transport by the Sec complex"/>
    <property type="evidence" value="ECO:0007669"/>
    <property type="project" value="UniProtKB-UniRule"/>
</dbReference>
<feature type="transmembrane region" description="Helical" evidence="9">
    <location>
        <begin position="272"/>
        <end position="292"/>
    </location>
</feature>
<keyword evidence="5 9" id="KW-0653">Protein transport</keyword>
<feature type="transmembrane region" description="Helical" evidence="9">
    <location>
        <begin position="406"/>
        <end position="431"/>
    </location>
</feature>
<reference evidence="13 14" key="1">
    <citation type="journal article" date="2015" name="Nature">
        <title>rRNA introns, odd ribosomes, and small enigmatic genomes across a large radiation of phyla.</title>
        <authorList>
            <person name="Brown C.T."/>
            <person name="Hug L.A."/>
            <person name="Thomas B.C."/>
            <person name="Sharon I."/>
            <person name="Castelle C.J."/>
            <person name="Singh A."/>
            <person name="Wilkins M.J."/>
            <person name="Williams K.H."/>
            <person name="Banfield J.F."/>
        </authorList>
    </citation>
    <scope>NUCLEOTIDE SEQUENCE [LARGE SCALE GENOMIC DNA]</scope>
</reference>
<evidence type="ECO:0000259" key="10">
    <source>
        <dbReference type="Pfam" id="PF02355"/>
    </source>
</evidence>
<keyword evidence="4 9" id="KW-0812">Transmembrane</keyword>
<accession>A0A0G0WKR9</accession>
<comment type="similarity">
    <text evidence="9">Belongs to the SecD/SecF family. SecD subfamily.</text>
</comment>
<dbReference type="AlphaFoldDB" id="A0A0G0WKR9"/>
<dbReference type="InterPro" id="IPR005791">
    <property type="entry name" value="SecD"/>
</dbReference>
<keyword evidence="7 9" id="KW-0811">Translocation</keyword>
<feature type="transmembrane region" description="Helical" evidence="9">
    <location>
        <begin position="7"/>
        <end position="25"/>
    </location>
</feature>
<evidence type="ECO:0000256" key="6">
    <source>
        <dbReference type="ARBA" id="ARBA00022989"/>
    </source>
</evidence>
<protein>
    <recommendedName>
        <fullName evidence="9">Protein translocase subunit SecD</fullName>
    </recommendedName>
</protein>
<evidence type="ECO:0000256" key="2">
    <source>
        <dbReference type="ARBA" id="ARBA00022448"/>
    </source>
</evidence>
<name>A0A0G0WKR9_9BACT</name>
<dbReference type="InterPro" id="IPR055344">
    <property type="entry name" value="SecD_SecF_C_bact"/>
</dbReference>
<dbReference type="Pfam" id="PF07549">
    <property type="entry name" value="Sec_GG"/>
    <property type="match status" value="1"/>
</dbReference>
<evidence type="ECO:0000256" key="5">
    <source>
        <dbReference type="ARBA" id="ARBA00022927"/>
    </source>
</evidence>
<dbReference type="InterPro" id="IPR054384">
    <property type="entry name" value="SecDF_P1_head"/>
</dbReference>
<feature type="transmembrane region" description="Helical" evidence="9">
    <location>
        <begin position="325"/>
        <end position="347"/>
    </location>
</feature>
<dbReference type="NCBIfam" id="TIGR00916">
    <property type="entry name" value="2A0604s01"/>
    <property type="match status" value="1"/>
</dbReference>
<evidence type="ECO:0000256" key="9">
    <source>
        <dbReference type="HAMAP-Rule" id="MF_01463"/>
    </source>
</evidence>
<gene>
    <name evidence="9" type="primary">secD</name>
    <name evidence="13" type="ORF">UU67_C0025G0010</name>
</gene>
<dbReference type="Pfam" id="PF21760">
    <property type="entry name" value="SecD_1st"/>
    <property type="match status" value="1"/>
</dbReference>
<dbReference type="GO" id="GO:0006605">
    <property type="term" value="P:protein targeting"/>
    <property type="evidence" value="ECO:0007669"/>
    <property type="project" value="UniProtKB-UniRule"/>
</dbReference>
<dbReference type="GO" id="GO:0065002">
    <property type="term" value="P:intracellular protein transmembrane transport"/>
    <property type="evidence" value="ECO:0007669"/>
    <property type="project" value="UniProtKB-UniRule"/>
</dbReference>
<organism evidence="13 14">
    <name type="scientific">Candidatus Daviesbacteria bacterium GW2011_GWB1_41_5</name>
    <dbReference type="NCBI Taxonomy" id="1618429"/>
    <lineage>
        <taxon>Bacteria</taxon>
        <taxon>Candidatus Daviesiibacteriota</taxon>
    </lineage>
</organism>
<comment type="caution">
    <text evidence="13">The sequence shown here is derived from an EMBL/GenBank/DDBJ whole genome shotgun (WGS) entry which is preliminary data.</text>
</comment>
<evidence type="ECO:0000256" key="8">
    <source>
        <dbReference type="ARBA" id="ARBA00023136"/>
    </source>
</evidence>
<dbReference type="Pfam" id="PF22599">
    <property type="entry name" value="SecDF_P1_head"/>
    <property type="match status" value="1"/>
</dbReference>
<dbReference type="GO" id="GO:0005886">
    <property type="term" value="C:plasma membrane"/>
    <property type="evidence" value="ECO:0007669"/>
    <property type="project" value="UniProtKB-SubCell"/>
</dbReference>
<evidence type="ECO:0000256" key="3">
    <source>
        <dbReference type="ARBA" id="ARBA00022475"/>
    </source>
</evidence>
<dbReference type="PATRIC" id="fig|1618429.3.peg.568"/>
<evidence type="ECO:0000256" key="7">
    <source>
        <dbReference type="ARBA" id="ARBA00023010"/>
    </source>
</evidence>
<feature type="domain" description="SecDF P1 head subdomain" evidence="12">
    <location>
        <begin position="142"/>
        <end position="249"/>
    </location>
</feature>
<dbReference type="InterPro" id="IPR022813">
    <property type="entry name" value="SecD/SecF_arch_bac"/>
</dbReference>
<dbReference type="GO" id="GO:0015450">
    <property type="term" value="F:protein-transporting ATPase activity"/>
    <property type="evidence" value="ECO:0007669"/>
    <property type="project" value="InterPro"/>
</dbReference>
<keyword evidence="8 9" id="KW-0472">Membrane</keyword>
<feature type="domain" description="Protein export membrane protein SecD/SecF C-terminal" evidence="10">
    <location>
        <begin position="251"/>
        <end position="426"/>
    </location>
</feature>
<dbReference type="Pfam" id="PF02355">
    <property type="entry name" value="SecD_SecF_C"/>
    <property type="match status" value="1"/>
</dbReference>
<dbReference type="InterPro" id="IPR048631">
    <property type="entry name" value="SecD_1st"/>
</dbReference>
<dbReference type="Gene3D" id="1.20.1640.10">
    <property type="entry name" value="Multidrug efflux transporter AcrB transmembrane domain"/>
    <property type="match status" value="1"/>
</dbReference>
<comment type="function">
    <text evidence="9">Part of the Sec protein translocase complex. Interacts with the SecYEG preprotein conducting channel. SecDF uses the proton motive force (PMF) to complete protein translocation after the ATP-dependent function of SecA.</text>
</comment>
<dbReference type="PRINTS" id="PR00702">
    <property type="entry name" value="ACRIFLAVINRP"/>
</dbReference>
<dbReference type="HAMAP" id="MF_01463_B">
    <property type="entry name" value="SecD_B"/>
    <property type="match status" value="1"/>
</dbReference>
<dbReference type="Proteomes" id="UP000034753">
    <property type="component" value="Unassembled WGS sequence"/>
</dbReference>
<dbReference type="InterPro" id="IPR022646">
    <property type="entry name" value="SecD/SecF_CS"/>
</dbReference>
<dbReference type="InterPro" id="IPR048634">
    <property type="entry name" value="SecD_SecF_C"/>
</dbReference>
<dbReference type="EMBL" id="LCBN01000025">
    <property type="protein sequence ID" value="KKS13419.1"/>
    <property type="molecule type" value="Genomic_DNA"/>
</dbReference>
<feature type="transmembrane region" description="Helical" evidence="9">
    <location>
        <begin position="299"/>
        <end position="319"/>
    </location>
</feature>
<keyword evidence="6 9" id="KW-1133">Transmembrane helix</keyword>
<dbReference type="Gene3D" id="3.30.1360.200">
    <property type="match status" value="1"/>
</dbReference>
<evidence type="ECO:0000313" key="14">
    <source>
        <dbReference type="Proteomes" id="UP000034753"/>
    </source>
</evidence>
<dbReference type="SUPFAM" id="SSF82866">
    <property type="entry name" value="Multidrug efflux transporter AcrB transmembrane domain"/>
    <property type="match status" value="1"/>
</dbReference>
<proteinExistence type="inferred from homology"/>
<dbReference type="PANTHER" id="PTHR30081">
    <property type="entry name" value="PROTEIN-EXPORT MEMBRANE PROTEIN SEC"/>
    <property type="match status" value="1"/>
</dbReference>
<sequence length="439" mass="47283">MTSRWTLWLIILVTIFSLWINLPLIPQIPTPLTNFIGKFPVKLGLDLLGGTELVMRAKMDKIAPEDQDSALVAAREVIERRVNLYGVSEAVVQTSRLGNERRILVELPGIKDTAAAVNLVGKTAQLEFREIPATSSAESSSSGHPLQIFSQSTGLTGADLKKAAVTFGSSGKSSGPQVSIEFTSDGAKKFAEITKRNVGKPLAIFLDNQLVSAPNVEQEIIGSAVITGQFTSEEAKELSIQLNAGALPVPIELLSQRTIGATLGHESVQKSLVAGGIGILLVMLFMIFYYGVYGLVADMALILYTVFVLSIFRTGLFILPPVTLTLAGIAGFILSVGMAVDANILIFERMKEEARLGKSGTLALEHGFSRAWTSIRDSNVSSLITASILYAFGTSVVRGFALTLAIGVMVSMFSAIFVTRTFLRLLLASIWRSGPRFKK</sequence>
<dbReference type="PANTHER" id="PTHR30081:SF1">
    <property type="entry name" value="PROTEIN TRANSLOCASE SUBUNIT SECD"/>
    <property type="match status" value="1"/>
</dbReference>
<keyword evidence="3 9" id="KW-1003">Cell membrane</keyword>
<dbReference type="InterPro" id="IPR001036">
    <property type="entry name" value="Acrflvin-R"/>
</dbReference>
<feature type="transmembrane region" description="Helical" evidence="9">
    <location>
        <begin position="380"/>
        <end position="400"/>
    </location>
</feature>
<dbReference type="NCBIfam" id="TIGR01129">
    <property type="entry name" value="secD"/>
    <property type="match status" value="1"/>
</dbReference>
<comment type="subunit">
    <text evidence="9">Forms a complex with SecF. Part of the essential Sec protein translocation apparatus which comprises SecA, SecYEG and auxiliary proteins SecDF. Other proteins may also be involved.</text>
</comment>
<comment type="subcellular location">
    <subcellularLocation>
        <location evidence="1 9">Cell membrane</location>
        <topology evidence="1 9">Multi-pass membrane protein</topology>
    </subcellularLocation>
</comment>
<feature type="domain" description="Protein translocase subunit SecDF P1" evidence="11">
    <location>
        <begin position="74"/>
        <end position="130"/>
    </location>
</feature>
<evidence type="ECO:0000259" key="12">
    <source>
        <dbReference type="Pfam" id="PF22599"/>
    </source>
</evidence>
<keyword evidence="2 9" id="KW-0813">Transport</keyword>
<evidence type="ECO:0000256" key="1">
    <source>
        <dbReference type="ARBA" id="ARBA00004651"/>
    </source>
</evidence>
<evidence type="ECO:0000256" key="4">
    <source>
        <dbReference type="ARBA" id="ARBA00022692"/>
    </source>
</evidence>
<evidence type="ECO:0000313" key="13">
    <source>
        <dbReference type="EMBL" id="KKS13419.1"/>
    </source>
</evidence>
<evidence type="ECO:0000259" key="11">
    <source>
        <dbReference type="Pfam" id="PF21760"/>
    </source>
</evidence>